<dbReference type="SUPFAM" id="SSF55469">
    <property type="entry name" value="FMN-dependent nitroreductase-like"/>
    <property type="match status" value="1"/>
</dbReference>
<dbReference type="EMBL" id="CP147247">
    <property type="protein sequence ID" value="WYJ90271.1"/>
    <property type="molecule type" value="Genomic_DNA"/>
</dbReference>
<reference evidence="2" key="1">
    <citation type="submission" date="2017-05" db="EMBL/GenBank/DDBJ databases">
        <authorList>
            <consortium name="The Broad Institute Genomics Platform"/>
            <consortium name="The Broad Institute Genomic Center for Infectious Diseases"/>
            <person name="Earl A."/>
            <person name="Manson A."/>
            <person name="Schwartman J."/>
            <person name="Gilmore M."/>
            <person name="Abouelleil A."/>
            <person name="Cao P."/>
            <person name="Chapman S."/>
            <person name="Cusick C."/>
            <person name="Shea T."/>
            <person name="Young S."/>
            <person name="Neafsey D."/>
            <person name="Nusbaum C."/>
            <person name="Birren B."/>
        </authorList>
    </citation>
    <scope>NUCLEOTIDE SEQUENCE</scope>
    <source>
        <strain evidence="2">9E7_DIV0242</strain>
    </source>
</reference>
<dbReference type="Pfam" id="PF00881">
    <property type="entry name" value="Nitroreductase"/>
    <property type="match status" value="1"/>
</dbReference>
<dbReference type="Proteomes" id="UP000195141">
    <property type="component" value="Chromosome"/>
</dbReference>
<name>A0AAQ3VUE6_9ENTE</name>
<dbReference type="CDD" id="cd02062">
    <property type="entry name" value="Nitro_FMN_reductase"/>
    <property type="match status" value="1"/>
</dbReference>
<gene>
    <name evidence="2" type="ORF">A5888_002028</name>
</gene>
<reference evidence="2" key="2">
    <citation type="submission" date="2024-03" db="EMBL/GenBank/DDBJ databases">
        <title>The Genome Sequence of Enterococcus sp. DIV0242b.</title>
        <authorList>
            <consortium name="The Broad Institute Genomics Platform"/>
            <consortium name="The Broad Institute Microbial Omics Core"/>
            <consortium name="The Broad Institute Genomic Center for Infectious Diseases"/>
            <person name="Earl A."/>
            <person name="Manson A."/>
            <person name="Gilmore M."/>
            <person name="Schwartman J."/>
            <person name="Shea T."/>
            <person name="Abouelleil A."/>
            <person name="Cao P."/>
            <person name="Chapman S."/>
            <person name="Cusick C."/>
            <person name="Young S."/>
            <person name="Neafsey D."/>
            <person name="Nusbaum C."/>
            <person name="Birren B."/>
        </authorList>
    </citation>
    <scope>NUCLEOTIDE SEQUENCE</scope>
    <source>
        <strain evidence="2">9E7_DIV0242</strain>
    </source>
</reference>
<dbReference type="AlphaFoldDB" id="A0AAQ3VUE6"/>
<evidence type="ECO:0000313" key="2">
    <source>
        <dbReference type="EMBL" id="WYJ90271.1"/>
    </source>
</evidence>
<dbReference type="Gene3D" id="3.40.109.10">
    <property type="entry name" value="NADH Oxidase"/>
    <property type="match status" value="1"/>
</dbReference>
<dbReference type="InterPro" id="IPR029479">
    <property type="entry name" value="Nitroreductase"/>
</dbReference>
<dbReference type="GO" id="GO:0016491">
    <property type="term" value="F:oxidoreductase activity"/>
    <property type="evidence" value="ECO:0007669"/>
    <property type="project" value="InterPro"/>
</dbReference>
<accession>A0AAQ3VUE6</accession>
<evidence type="ECO:0000313" key="3">
    <source>
        <dbReference type="Proteomes" id="UP000195141"/>
    </source>
</evidence>
<proteinExistence type="predicted"/>
<feature type="domain" description="Nitroreductase" evidence="1">
    <location>
        <begin position="174"/>
        <end position="228"/>
    </location>
</feature>
<dbReference type="InterPro" id="IPR000415">
    <property type="entry name" value="Nitroreductase-like"/>
</dbReference>
<organism evidence="2 3">
    <name type="scientific">Candidatus Enterococcus clewellii</name>
    <dbReference type="NCBI Taxonomy" id="1834193"/>
    <lineage>
        <taxon>Bacteria</taxon>
        <taxon>Bacillati</taxon>
        <taxon>Bacillota</taxon>
        <taxon>Bacilli</taxon>
        <taxon>Lactobacillales</taxon>
        <taxon>Enterococcaceae</taxon>
        <taxon>Enterococcus</taxon>
    </lineage>
</organism>
<dbReference type="RefSeq" id="WP_339102054.1">
    <property type="nucleotide sequence ID" value="NZ_CP147247.1"/>
</dbReference>
<protein>
    <recommendedName>
        <fullName evidence="1">Nitroreductase domain-containing protein</fullName>
    </recommendedName>
</protein>
<sequence>MNPKKILLRVLNRKQLDYIREKQMNRQLSKYYRADKKRFKEHFSSLKIDKLSKEKLDARVIFFTHSLEKGLSHQNFRKGFGITALTELSKVLFIYKEKGLDLSSPIIVNAFSTLNEYKTVHTKMEYPLDYFNELFVDFVDEINECKSKIGGTKIINLEEKEMNERKNFADLSFGRFTIRNFSDKNDIDVADLDEAVSIAMKTPSVCNRQPSRIYLVKNRDLIKKVLDIQGGFKGYELPPYLFLITASLNSFISPNERNEGYIDGGLFSMSLLYALEYKKIAACALNAMFSEKQEATIRGLLGVKESEIFIMFIAAGNFLEENLVAKSYRIGSKQITQVIE</sequence>
<keyword evidence="3" id="KW-1185">Reference proteome</keyword>
<evidence type="ECO:0000259" key="1">
    <source>
        <dbReference type="Pfam" id="PF00881"/>
    </source>
</evidence>